<dbReference type="SUPFAM" id="SSF54171">
    <property type="entry name" value="DNA-binding domain"/>
    <property type="match status" value="1"/>
</dbReference>
<evidence type="ECO:0000256" key="4">
    <source>
        <dbReference type="ARBA" id="ARBA00023125"/>
    </source>
</evidence>
<feature type="compositionally biased region" description="Low complexity" evidence="7">
    <location>
        <begin position="12"/>
        <end position="22"/>
    </location>
</feature>
<evidence type="ECO:0000259" key="8">
    <source>
        <dbReference type="PROSITE" id="PS51032"/>
    </source>
</evidence>
<evidence type="ECO:0000256" key="5">
    <source>
        <dbReference type="ARBA" id="ARBA00023163"/>
    </source>
</evidence>
<keyword evidence="6" id="KW-0539">Nucleus</keyword>
<dbReference type="GO" id="GO:0005634">
    <property type="term" value="C:nucleus"/>
    <property type="evidence" value="ECO:0007669"/>
    <property type="project" value="UniProtKB-SubCell"/>
</dbReference>
<evidence type="ECO:0000256" key="3">
    <source>
        <dbReference type="ARBA" id="ARBA00023015"/>
    </source>
</evidence>
<dbReference type="InterPro" id="IPR036955">
    <property type="entry name" value="AP2/ERF_dom_sf"/>
</dbReference>
<dbReference type="GO" id="GO:0003700">
    <property type="term" value="F:DNA-binding transcription factor activity"/>
    <property type="evidence" value="ECO:0007669"/>
    <property type="project" value="InterPro"/>
</dbReference>
<dbReference type="Pfam" id="PF00847">
    <property type="entry name" value="AP2"/>
    <property type="match status" value="1"/>
</dbReference>
<evidence type="ECO:0000256" key="6">
    <source>
        <dbReference type="ARBA" id="ARBA00023242"/>
    </source>
</evidence>
<dbReference type="KEGG" id="dcr:108207981"/>
<reference evidence="9" key="1">
    <citation type="journal article" date="2016" name="Nat. Genet.">
        <title>A high-quality carrot genome assembly provides new insights into carotenoid accumulation and asterid genome evolution.</title>
        <authorList>
            <person name="Iorizzo M."/>
            <person name="Ellison S."/>
            <person name="Senalik D."/>
            <person name="Zeng P."/>
            <person name="Satapoomin P."/>
            <person name="Huang J."/>
            <person name="Bowman M."/>
            <person name="Iovene M."/>
            <person name="Sanseverino W."/>
            <person name="Cavagnaro P."/>
            <person name="Yildiz M."/>
            <person name="Macko-Podgorni A."/>
            <person name="Moranska E."/>
            <person name="Grzebelus E."/>
            <person name="Grzebelus D."/>
            <person name="Ashrafi H."/>
            <person name="Zheng Z."/>
            <person name="Cheng S."/>
            <person name="Spooner D."/>
            <person name="Van Deynze A."/>
            <person name="Simon P."/>
        </authorList>
    </citation>
    <scope>NUCLEOTIDE SEQUENCE</scope>
    <source>
        <tissue evidence="9">Leaf</tissue>
    </source>
</reference>
<gene>
    <name evidence="9" type="ORF">DCAR_0207729</name>
</gene>
<accession>A0AAF0WG31</accession>
<dbReference type="Proteomes" id="UP000077755">
    <property type="component" value="Chromosome 2"/>
</dbReference>
<dbReference type="PROSITE" id="PS51032">
    <property type="entry name" value="AP2_ERF"/>
    <property type="match status" value="1"/>
</dbReference>
<organism evidence="9 10">
    <name type="scientific">Daucus carota subsp. sativus</name>
    <name type="common">Carrot</name>
    <dbReference type="NCBI Taxonomy" id="79200"/>
    <lineage>
        <taxon>Eukaryota</taxon>
        <taxon>Viridiplantae</taxon>
        <taxon>Streptophyta</taxon>
        <taxon>Embryophyta</taxon>
        <taxon>Tracheophyta</taxon>
        <taxon>Spermatophyta</taxon>
        <taxon>Magnoliopsida</taxon>
        <taxon>eudicotyledons</taxon>
        <taxon>Gunneridae</taxon>
        <taxon>Pentapetalae</taxon>
        <taxon>asterids</taxon>
        <taxon>campanulids</taxon>
        <taxon>Apiales</taxon>
        <taxon>Apiaceae</taxon>
        <taxon>Apioideae</taxon>
        <taxon>Scandiceae</taxon>
        <taxon>Daucinae</taxon>
        <taxon>Daucus</taxon>
        <taxon>Daucus sect. Daucus</taxon>
    </lineage>
</organism>
<dbReference type="InterPro" id="IPR016177">
    <property type="entry name" value="DNA-bd_dom_sf"/>
</dbReference>
<keyword evidence="10" id="KW-1185">Reference proteome</keyword>
<proteinExistence type="predicted"/>
<dbReference type="AlphaFoldDB" id="A0AAF0WG31"/>
<dbReference type="SMART" id="SM00380">
    <property type="entry name" value="AP2"/>
    <property type="match status" value="1"/>
</dbReference>
<evidence type="ECO:0000313" key="9">
    <source>
        <dbReference type="EMBL" id="WOG88494.1"/>
    </source>
</evidence>
<feature type="compositionally biased region" description="Polar residues" evidence="7">
    <location>
        <begin position="1"/>
        <end position="11"/>
    </location>
</feature>
<dbReference type="InterPro" id="IPR050913">
    <property type="entry name" value="AP2/ERF_ERF"/>
</dbReference>
<dbReference type="GO" id="GO:0006952">
    <property type="term" value="P:defense response"/>
    <property type="evidence" value="ECO:0007669"/>
    <property type="project" value="UniProtKB-KW"/>
</dbReference>
<evidence type="ECO:0000313" key="10">
    <source>
        <dbReference type="Proteomes" id="UP000077755"/>
    </source>
</evidence>
<evidence type="ECO:0000256" key="2">
    <source>
        <dbReference type="ARBA" id="ARBA00022821"/>
    </source>
</evidence>
<feature type="region of interest" description="Disordered" evidence="7">
    <location>
        <begin position="1"/>
        <end position="63"/>
    </location>
</feature>
<protein>
    <recommendedName>
        <fullName evidence="8">AP2/ERF domain-containing protein</fullName>
    </recommendedName>
</protein>
<dbReference type="Gene3D" id="3.30.730.10">
    <property type="entry name" value="AP2/ERF domain"/>
    <property type="match status" value="1"/>
</dbReference>
<evidence type="ECO:0000256" key="1">
    <source>
        <dbReference type="ARBA" id="ARBA00004123"/>
    </source>
</evidence>
<dbReference type="PANTHER" id="PTHR31194:SF140">
    <property type="entry name" value="ETHYLENE-RESPONSIVE TRANSCRIPTION FACTOR CRF2"/>
    <property type="match status" value="1"/>
</dbReference>
<evidence type="ECO:0000256" key="7">
    <source>
        <dbReference type="SAM" id="MobiDB-lite"/>
    </source>
</evidence>
<dbReference type="EMBL" id="CP093344">
    <property type="protein sequence ID" value="WOG88494.1"/>
    <property type="molecule type" value="Genomic_DNA"/>
</dbReference>
<name>A0AAF0WG31_DAUCS</name>
<dbReference type="InterPro" id="IPR001471">
    <property type="entry name" value="AP2/ERF_dom"/>
</dbReference>
<dbReference type="PANTHER" id="PTHR31194">
    <property type="entry name" value="SHN SHINE , DNA BINDING / TRANSCRIPTION FACTOR"/>
    <property type="match status" value="1"/>
</dbReference>
<keyword evidence="3" id="KW-0805">Transcription regulation</keyword>
<dbReference type="FunFam" id="3.30.730.10:FF:000001">
    <property type="entry name" value="Ethylene-responsive transcription factor 2"/>
    <property type="match status" value="1"/>
</dbReference>
<keyword evidence="5" id="KW-0804">Transcription</keyword>
<dbReference type="PRINTS" id="PR00367">
    <property type="entry name" value="ETHRSPELEMNT"/>
</dbReference>
<keyword evidence="2" id="KW-0611">Plant defense</keyword>
<sequence length="306" mass="33510">MSTNNCTQASSTTYTQHKTQTTVFRQSPSSNNKTTPRVVRISVTDPDATDSSSDDETPASDHRRVKKYINEVIIKDSSNSRRKKLAGKSRKAAPATKVKLSAGKKFRGVRQRPWGKWAAEIRDPFRRARVWLGTFDTAEEAARVYDHAAVRLRGPNALTNFPPGTFSGYESGVESNNTNVTNAVCSPKSVLKFVTVSNEDASNDDARSTHSTVTNAVKVEECFTHILELNDSTSDLFSESLSEFDQCSGLGMFDPTGLPGCIFEGGCLDMLVGLDNDFGFGSSNWLDGDYFQDFGDVFGSDPLVVL</sequence>
<comment type="subcellular location">
    <subcellularLocation>
        <location evidence="1">Nucleus</location>
    </subcellularLocation>
</comment>
<dbReference type="GO" id="GO:0003677">
    <property type="term" value="F:DNA binding"/>
    <property type="evidence" value="ECO:0007669"/>
    <property type="project" value="UniProtKB-KW"/>
</dbReference>
<dbReference type="CDD" id="cd00018">
    <property type="entry name" value="AP2"/>
    <property type="match status" value="1"/>
</dbReference>
<keyword evidence="4" id="KW-0238">DNA-binding</keyword>
<feature type="domain" description="AP2/ERF" evidence="8">
    <location>
        <begin position="105"/>
        <end position="162"/>
    </location>
</feature>
<feature type="compositionally biased region" description="Polar residues" evidence="7">
    <location>
        <begin position="23"/>
        <end position="35"/>
    </location>
</feature>
<reference evidence="9" key="2">
    <citation type="submission" date="2022-03" db="EMBL/GenBank/DDBJ databases">
        <title>Draft title - Genomic analysis of global carrot germplasm unveils the trajectory of domestication and the origin of high carotenoid orange carrot.</title>
        <authorList>
            <person name="Iorizzo M."/>
            <person name="Ellison S."/>
            <person name="Senalik D."/>
            <person name="Macko-Podgorni A."/>
            <person name="Grzebelus D."/>
            <person name="Bostan H."/>
            <person name="Rolling W."/>
            <person name="Curaba J."/>
            <person name="Simon P."/>
        </authorList>
    </citation>
    <scope>NUCLEOTIDE SEQUENCE</scope>
    <source>
        <tissue evidence="9">Leaf</tissue>
    </source>
</reference>